<feature type="domain" description="Integron-associated effector binding protein" evidence="1">
    <location>
        <begin position="2"/>
        <end position="93"/>
    </location>
</feature>
<dbReference type="PANTHER" id="PTHR36444">
    <property type="entry name" value="TRANSCRIPTIONAL REGULATOR PROTEIN YOBU-RELATED"/>
    <property type="match status" value="1"/>
</dbReference>
<dbReference type="InterPro" id="IPR011256">
    <property type="entry name" value="Reg_factor_effector_dom_sf"/>
</dbReference>
<protein>
    <submittedName>
        <fullName evidence="2">GyrI-like domain-containing protein</fullName>
    </submittedName>
</protein>
<comment type="caution">
    <text evidence="2">The sequence shown here is derived from an EMBL/GenBank/DDBJ whole genome shotgun (WGS) entry which is preliminary data.</text>
</comment>
<reference evidence="2 3" key="1">
    <citation type="submission" date="2024-12" db="EMBL/GenBank/DDBJ databases">
        <authorList>
            <person name="Hu S."/>
        </authorList>
    </citation>
    <scope>NUCLEOTIDE SEQUENCE [LARGE SCALE GENOMIC DNA]</scope>
    <source>
        <strain evidence="2 3">THG-T11</strain>
    </source>
</reference>
<dbReference type="RefSeq" id="WP_211659897.1">
    <property type="nucleotide sequence ID" value="NZ_SSHJ02000008.1"/>
</dbReference>
<dbReference type="Pfam" id="PF14526">
    <property type="entry name" value="Cass2"/>
    <property type="match status" value="1"/>
</dbReference>
<sequence>MESFKLIGLKLSGKTKNENGQSGVDCGALWQEFEQKGITSLISNKVNDSIYAVYYDYESDENGSFSYFIGCRVENETEVPETLDELIIPKQKYHIEIAKRTNDGMHNGCLEKNLEFISST</sequence>
<evidence type="ECO:0000313" key="3">
    <source>
        <dbReference type="Proteomes" id="UP001517247"/>
    </source>
</evidence>
<evidence type="ECO:0000313" key="2">
    <source>
        <dbReference type="EMBL" id="MFN0256973.1"/>
    </source>
</evidence>
<dbReference type="PANTHER" id="PTHR36444:SF2">
    <property type="entry name" value="TRANSCRIPTIONAL REGULATOR PROTEIN YOBU-RELATED"/>
    <property type="match status" value="1"/>
</dbReference>
<evidence type="ECO:0000259" key="1">
    <source>
        <dbReference type="Pfam" id="PF14526"/>
    </source>
</evidence>
<dbReference type="InterPro" id="IPR029441">
    <property type="entry name" value="Cass2"/>
</dbReference>
<dbReference type="SUPFAM" id="SSF55136">
    <property type="entry name" value="Probable bacterial effector-binding domain"/>
    <property type="match status" value="1"/>
</dbReference>
<dbReference type="Proteomes" id="UP001517247">
    <property type="component" value="Unassembled WGS sequence"/>
</dbReference>
<accession>A0ABW9JAZ9</accession>
<dbReference type="EMBL" id="SSHJ02000008">
    <property type="protein sequence ID" value="MFN0256973.1"/>
    <property type="molecule type" value="Genomic_DNA"/>
</dbReference>
<keyword evidence="3" id="KW-1185">Reference proteome</keyword>
<dbReference type="Gene3D" id="3.20.80.10">
    <property type="entry name" value="Regulatory factor, effector binding domain"/>
    <property type="match status" value="1"/>
</dbReference>
<dbReference type="InterPro" id="IPR053182">
    <property type="entry name" value="YobU-like_regulator"/>
</dbReference>
<name>A0ABW9JAZ9_9SPHI</name>
<proteinExistence type="predicted"/>
<gene>
    <name evidence="2" type="ORF">E6A44_015395</name>
</gene>
<organism evidence="2 3">
    <name type="scientific">Pedobacter ureilyticus</name>
    <dbReference type="NCBI Taxonomy" id="1393051"/>
    <lineage>
        <taxon>Bacteria</taxon>
        <taxon>Pseudomonadati</taxon>
        <taxon>Bacteroidota</taxon>
        <taxon>Sphingobacteriia</taxon>
        <taxon>Sphingobacteriales</taxon>
        <taxon>Sphingobacteriaceae</taxon>
        <taxon>Pedobacter</taxon>
    </lineage>
</organism>